<dbReference type="PANTHER" id="PTHR24317:SF7">
    <property type="entry name" value="PEROXISOMAL TRANS-2-ENOYL-COA REDUCTASE"/>
    <property type="match status" value="1"/>
</dbReference>
<dbReference type="RefSeq" id="WP_081792361.1">
    <property type="nucleotide sequence ID" value="NZ_BAWF01000022.1"/>
</dbReference>
<name>X0PRK0_RHOWR</name>
<evidence type="ECO:0000256" key="10">
    <source>
        <dbReference type="ARBA" id="ARBA00023160"/>
    </source>
</evidence>
<dbReference type="OrthoDB" id="4374579at2"/>
<evidence type="ECO:0000256" key="8">
    <source>
        <dbReference type="ARBA" id="ARBA00023098"/>
    </source>
</evidence>
<keyword evidence="10" id="KW-0275">Fatty acid biosynthesis</keyword>
<sequence>MTAGQADELNHEFIERTPMKRGGTPNEIAAAAVFLGSNESSFVTGVELPVDGGYLAL</sequence>
<comment type="caution">
    <text evidence="21">The sequence shown here is derived from an EMBL/GenBank/DDBJ whole genome shotgun (WGS) entry which is preliminary data.</text>
</comment>
<evidence type="ECO:0000256" key="16">
    <source>
        <dbReference type="ARBA" id="ARBA00048686"/>
    </source>
</evidence>
<evidence type="ECO:0000256" key="9">
    <source>
        <dbReference type="ARBA" id="ARBA00023140"/>
    </source>
</evidence>
<dbReference type="GO" id="GO:0033306">
    <property type="term" value="P:phytol metabolic process"/>
    <property type="evidence" value="ECO:0007669"/>
    <property type="project" value="TreeGrafter"/>
</dbReference>
<dbReference type="InterPro" id="IPR002347">
    <property type="entry name" value="SDR_fam"/>
</dbReference>
<comment type="catalytic activity">
    <reaction evidence="17">
        <text>(2E)-hexenoyl-CoA + NADPH + H(+) = hexanoyl-CoA + NADP(+)</text>
        <dbReference type="Rhea" id="RHEA:44956"/>
        <dbReference type="ChEBI" id="CHEBI:15378"/>
        <dbReference type="ChEBI" id="CHEBI:57783"/>
        <dbReference type="ChEBI" id="CHEBI:58349"/>
        <dbReference type="ChEBI" id="CHEBI:62077"/>
        <dbReference type="ChEBI" id="CHEBI:62620"/>
    </reaction>
    <physiologicalReaction direction="left-to-right" evidence="17">
        <dbReference type="Rhea" id="RHEA:44957"/>
    </physiologicalReaction>
</comment>
<keyword evidence="9" id="KW-0576">Peroxisome</keyword>
<dbReference type="Pfam" id="PF13561">
    <property type="entry name" value="adh_short_C2"/>
    <property type="match status" value="1"/>
</dbReference>
<keyword evidence="5" id="KW-0276">Fatty acid metabolism</keyword>
<dbReference type="InterPro" id="IPR052388">
    <property type="entry name" value="Peroxisomal_t2-enoyl-CoA_red"/>
</dbReference>
<dbReference type="Proteomes" id="UP000019491">
    <property type="component" value="Unassembled WGS sequence"/>
</dbReference>
<reference evidence="21 22" key="1">
    <citation type="submission" date="2014-02" db="EMBL/GenBank/DDBJ databases">
        <title>Whole genome shotgun sequence of Rhodococcus wratislaviensis NBRC 100605.</title>
        <authorList>
            <person name="Hosoyama A."/>
            <person name="Tsuchikane K."/>
            <person name="Yoshida I."/>
            <person name="Ohji S."/>
            <person name="Ichikawa N."/>
            <person name="Yamazoe A."/>
            <person name="Fujita N."/>
        </authorList>
    </citation>
    <scope>NUCLEOTIDE SEQUENCE [LARGE SCALE GENOMIC DNA]</scope>
    <source>
        <strain evidence="21 22">NBRC 100605</strain>
    </source>
</reference>
<evidence type="ECO:0000256" key="19">
    <source>
        <dbReference type="ARBA" id="ARBA00049386"/>
    </source>
</evidence>
<keyword evidence="6" id="KW-0521">NADP</keyword>
<evidence type="ECO:0000256" key="20">
    <source>
        <dbReference type="ARBA" id="ARBA00049559"/>
    </source>
</evidence>
<evidence type="ECO:0000256" key="12">
    <source>
        <dbReference type="ARBA" id="ARBA00038622"/>
    </source>
</evidence>
<comment type="subunit">
    <text evidence="12">Interacts with PEX5, probably required to target it into peroxisomes.</text>
</comment>
<dbReference type="EC" id="1.3.1.38" evidence="13"/>
<evidence type="ECO:0000256" key="14">
    <source>
        <dbReference type="ARBA" id="ARBA00041063"/>
    </source>
</evidence>
<dbReference type="AlphaFoldDB" id="X0PRK0"/>
<keyword evidence="22" id="KW-1185">Reference proteome</keyword>
<evidence type="ECO:0000256" key="2">
    <source>
        <dbReference type="ARBA" id="ARBA00005189"/>
    </source>
</evidence>
<dbReference type="PANTHER" id="PTHR24317">
    <property type="entry name" value="PEROXISOMAL TRANS-2-ENOYL-COA REDUCTASE"/>
    <property type="match status" value="1"/>
</dbReference>
<comment type="catalytic activity">
    <reaction evidence="16">
        <text>(2E)-tetradecenoyl-CoA + NADPH + H(+) = tetradecanoyl-CoA + NADP(+)</text>
        <dbReference type="Rhea" id="RHEA:44968"/>
        <dbReference type="ChEBI" id="CHEBI:15378"/>
        <dbReference type="ChEBI" id="CHEBI:57385"/>
        <dbReference type="ChEBI" id="CHEBI:57783"/>
        <dbReference type="ChEBI" id="CHEBI:58349"/>
        <dbReference type="ChEBI" id="CHEBI:61405"/>
    </reaction>
    <physiologicalReaction direction="left-to-right" evidence="16">
        <dbReference type="Rhea" id="RHEA:44969"/>
    </physiologicalReaction>
</comment>
<evidence type="ECO:0000313" key="22">
    <source>
        <dbReference type="Proteomes" id="UP000019491"/>
    </source>
</evidence>
<comment type="catalytic activity">
    <reaction evidence="18">
        <text>a (2E)-enoyl-CoA + NADPH + H(+) = a 2,3-saturated acyl-CoA + NADP(+)</text>
        <dbReference type="Rhea" id="RHEA:33763"/>
        <dbReference type="ChEBI" id="CHEBI:15378"/>
        <dbReference type="ChEBI" id="CHEBI:57783"/>
        <dbReference type="ChEBI" id="CHEBI:58349"/>
        <dbReference type="ChEBI" id="CHEBI:58856"/>
        <dbReference type="ChEBI" id="CHEBI:65111"/>
        <dbReference type="EC" id="1.3.1.38"/>
    </reaction>
    <physiologicalReaction direction="left-to-right" evidence="18">
        <dbReference type="Rhea" id="RHEA:33764"/>
    </physiologicalReaction>
</comment>
<dbReference type="Gene3D" id="3.40.50.720">
    <property type="entry name" value="NAD(P)-binding Rossmann-like Domain"/>
    <property type="match status" value="1"/>
</dbReference>
<dbReference type="SUPFAM" id="SSF51735">
    <property type="entry name" value="NAD(P)-binding Rossmann-fold domains"/>
    <property type="match status" value="1"/>
</dbReference>
<evidence type="ECO:0000313" key="21">
    <source>
        <dbReference type="EMBL" id="GAF45493.1"/>
    </source>
</evidence>
<evidence type="ECO:0000256" key="6">
    <source>
        <dbReference type="ARBA" id="ARBA00022857"/>
    </source>
</evidence>
<evidence type="ECO:0000256" key="7">
    <source>
        <dbReference type="ARBA" id="ARBA00023002"/>
    </source>
</evidence>
<evidence type="ECO:0000256" key="17">
    <source>
        <dbReference type="ARBA" id="ARBA00049108"/>
    </source>
</evidence>
<proteinExistence type="predicted"/>
<keyword evidence="4" id="KW-0597">Phosphoprotein</keyword>
<evidence type="ECO:0000256" key="1">
    <source>
        <dbReference type="ARBA" id="ARBA00004275"/>
    </source>
</evidence>
<accession>X0PRK0</accession>
<dbReference type="GO" id="GO:0006633">
    <property type="term" value="P:fatty acid biosynthetic process"/>
    <property type="evidence" value="ECO:0007669"/>
    <property type="project" value="UniProtKB-KW"/>
</dbReference>
<comment type="subcellular location">
    <subcellularLocation>
        <location evidence="1">Peroxisome</location>
    </subcellularLocation>
</comment>
<keyword evidence="8" id="KW-0443">Lipid metabolism</keyword>
<evidence type="ECO:0000256" key="13">
    <source>
        <dbReference type="ARBA" id="ARBA00038849"/>
    </source>
</evidence>
<evidence type="ECO:0000256" key="11">
    <source>
        <dbReference type="ARBA" id="ARBA00037124"/>
    </source>
</evidence>
<dbReference type="GO" id="GO:0019166">
    <property type="term" value="F:trans-2-enoyl-CoA reductase (NADPH) activity"/>
    <property type="evidence" value="ECO:0007669"/>
    <property type="project" value="UniProtKB-EC"/>
</dbReference>
<evidence type="ECO:0000256" key="18">
    <source>
        <dbReference type="ARBA" id="ARBA00049251"/>
    </source>
</evidence>
<gene>
    <name evidence="21" type="ORF">RW1_022_00700</name>
</gene>
<evidence type="ECO:0000256" key="3">
    <source>
        <dbReference type="ARBA" id="ARBA00022516"/>
    </source>
</evidence>
<dbReference type="EMBL" id="BAWF01000022">
    <property type="protein sequence ID" value="GAF45493.1"/>
    <property type="molecule type" value="Genomic_DNA"/>
</dbReference>
<organism evidence="21 22">
    <name type="scientific">Rhodococcus wratislaviensis NBRC 100605</name>
    <dbReference type="NCBI Taxonomy" id="1219028"/>
    <lineage>
        <taxon>Bacteria</taxon>
        <taxon>Bacillati</taxon>
        <taxon>Actinomycetota</taxon>
        <taxon>Actinomycetes</taxon>
        <taxon>Mycobacteriales</taxon>
        <taxon>Nocardiaceae</taxon>
        <taxon>Rhodococcus</taxon>
    </lineage>
</organism>
<comment type="catalytic activity">
    <reaction evidence="15">
        <text>(2E)-dodecenoyl-CoA + NADPH + H(+) = dodecanoyl-CoA + NADP(+)</text>
        <dbReference type="Rhea" id="RHEA:44964"/>
        <dbReference type="ChEBI" id="CHEBI:15378"/>
        <dbReference type="ChEBI" id="CHEBI:57330"/>
        <dbReference type="ChEBI" id="CHEBI:57375"/>
        <dbReference type="ChEBI" id="CHEBI:57783"/>
        <dbReference type="ChEBI" id="CHEBI:58349"/>
    </reaction>
    <physiologicalReaction direction="left-to-right" evidence="15">
        <dbReference type="Rhea" id="RHEA:44965"/>
    </physiologicalReaction>
</comment>
<evidence type="ECO:0000256" key="15">
    <source>
        <dbReference type="ARBA" id="ARBA00047570"/>
    </source>
</evidence>
<keyword evidence="3" id="KW-0444">Lipid biosynthesis</keyword>
<evidence type="ECO:0000256" key="4">
    <source>
        <dbReference type="ARBA" id="ARBA00022553"/>
    </source>
</evidence>
<comment type="catalytic activity">
    <reaction evidence="19">
        <text>(2E)-decenoyl-CoA + NADPH + H(+) = decanoyl-CoA + NADP(+)</text>
        <dbReference type="Rhea" id="RHEA:44960"/>
        <dbReference type="ChEBI" id="CHEBI:15378"/>
        <dbReference type="ChEBI" id="CHEBI:57783"/>
        <dbReference type="ChEBI" id="CHEBI:58349"/>
        <dbReference type="ChEBI" id="CHEBI:61406"/>
        <dbReference type="ChEBI" id="CHEBI:61430"/>
    </reaction>
    <physiologicalReaction direction="left-to-right" evidence="19">
        <dbReference type="Rhea" id="RHEA:44961"/>
    </physiologicalReaction>
</comment>
<comment type="catalytic activity">
    <reaction evidence="20">
        <text>(2E)-octenoyl-CoA + NADPH + H(+) = octanoyl-CoA + NADP(+)</text>
        <dbReference type="Rhea" id="RHEA:44952"/>
        <dbReference type="ChEBI" id="CHEBI:15378"/>
        <dbReference type="ChEBI" id="CHEBI:57386"/>
        <dbReference type="ChEBI" id="CHEBI:57783"/>
        <dbReference type="ChEBI" id="CHEBI:58349"/>
        <dbReference type="ChEBI" id="CHEBI:62242"/>
    </reaction>
    <physiologicalReaction direction="left-to-right" evidence="20">
        <dbReference type="Rhea" id="RHEA:44953"/>
    </physiologicalReaction>
</comment>
<comment type="pathway">
    <text evidence="2">Lipid metabolism.</text>
</comment>
<dbReference type="InterPro" id="IPR036291">
    <property type="entry name" value="NAD(P)-bd_dom_sf"/>
</dbReference>
<evidence type="ECO:0000256" key="5">
    <source>
        <dbReference type="ARBA" id="ARBA00022832"/>
    </source>
</evidence>
<comment type="function">
    <text evidence="11">Participates in chain elongation of fatty acids. Catalyzes the reduction of trans-2-enoyl-CoAs of varying chain lengths from 6:1 to 16:1, having maximum activity with 10:1 CoA. Has no 2,4-dienoyl-CoA reductase activity.</text>
</comment>
<protein>
    <recommendedName>
        <fullName evidence="14">Peroxisomal trans-2-enoyl-CoA reductase</fullName>
        <ecNumber evidence="13">1.3.1.38</ecNumber>
    </recommendedName>
</protein>
<keyword evidence="7" id="KW-0560">Oxidoreductase</keyword>